<gene>
    <name evidence="1" type="ORF">O0236_009530</name>
</gene>
<proteinExistence type="predicted"/>
<evidence type="ECO:0000313" key="2">
    <source>
        <dbReference type="Proteomes" id="UP001149860"/>
    </source>
</evidence>
<accession>A0ACD5DE22</accession>
<organism evidence="1 2">
    <name type="scientific">Lentilactobacillus terminaliae</name>
    <dbReference type="NCBI Taxonomy" id="3003483"/>
    <lineage>
        <taxon>Bacteria</taxon>
        <taxon>Bacillati</taxon>
        <taxon>Bacillota</taxon>
        <taxon>Bacilli</taxon>
        <taxon>Lactobacillales</taxon>
        <taxon>Lactobacillaceae</taxon>
        <taxon>Lentilactobacillus</taxon>
    </lineage>
</organism>
<keyword evidence="1" id="KW-0813">Transport</keyword>
<name>A0ACD5DE22_9LACO</name>
<dbReference type="Proteomes" id="UP001149860">
    <property type="component" value="Chromosome"/>
</dbReference>
<dbReference type="EMBL" id="CP168151">
    <property type="protein sequence ID" value="XFD39624.1"/>
    <property type="molecule type" value="Genomic_DNA"/>
</dbReference>
<keyword evidence="2" id="KW-1185">Reference proteome</keyword>
<keyword evidence="1" id="KW-0407">Ion channel</keyword>
<evidence type="ECO:0000313" key="1">
    <source>
        <dbReference type="EMBL" id="XFD39624.1"/>
    </source>
</evidence>
<sequence>MKLNVKSGTILLYNIFLSALALFSMGLTALSLMRIISLHHGIFSILFFLTWIVFFFDYVVRFWFAKSKKDFLIQNMFDLIALIPSHPVFAFFRISRIIQIIRYYHLFWKLGWSGKFTKSFHRFFYDTGFIYLLSISLVIVIFSSLIFAAFEHDSLEKSLWWAITTATTVGYGDVTPTTGGGKIISAVLMLGGIGFIGLLTSTITDFFTDQDQEDEQTKSIQQLANQVEHLSKQVAKMQKTLNANQGKQPAKKKHKPSK</sequence>
<protein>
    <submittedName>
        <fullName evidence="1">Potassium channel family protein</fullName>
    </submittedName>
</protein>
<keyword evidence="1" id="KW-0406">Ion transport</keyword>
<reference evidence="1" key="1">
    <citation type="submission" date="2024-08" db="EMBL/GenBank/DDBJ databases">
        <title>Lentilactobacillus sp. nov., isolated from tree bark.</title>
        <authorList>
            <person name="Phuengjayaem S."/>
            <person name="Tanasupawat S."/>
        </authorList>
    </citation>
    <scope>NUCLEOTIDE SEQUENCE</scope>
    <source>
        <strain evidence="1">SPB1-3</strain>
    </source>
</reference>